<comment type="caution">
    <text evidence="4">The sequence shown here is derived from an EMBL/GenBank/DDBJ whole genome shotgun (WGS) entry which is preliminary data.</text>
</comment>
<name>A0A658QSU6_9BURK</name>
<reference evidence="4 5" key="1">
    <citation type="submission" date="2016-01" db="EMBL/GenBank/DDBJ databases">
        <authorList>
            <person name="Peeters C."/>
        </authorList>
    </citation>
    <scope>NUCLEOTIDE SEQUENCE [LARGE SCALE GENOMIC DNA]</scope>
    <source>
        <strain evidence="4">LMG 29315</strain>
    </source>
</reference>
<evidence type="ECO:0000313" key="4">
    <source>
        <dbReference type="EMBL" id="SAL17165.1"/>
    </source>
</evidence>
<comment type="similarity">
    <text evidence="1 3">Belongs to the enoyl-CoA hydratase/isomerase family.</text>
</comment>
<dbReference type="RefSeq" id="WP_040048890.1">
    <property type="nucleotide sequence ID" value="NZ_FCNV02000001.1"/>
</dbReference>
<dbReference type="InterPro" id="IPR014748">
    <property type="entry name" value="Enoyl-CoA_hydra_C"/>
</dbReference>
<dbReference type="InterPro" id="IPR029045">
    <property type="entry name" value="ClpP/crotonase-like_dom_sf"/>
</dbReference>
<protein>
    <submittedName>
        <fullName evidence="4">Enoyl-CoA hydratase</fullName>
    </submittedName>
</protein>
<dbReference type="OrthoDB" id="8524220at2"/>
<keyword evidence="5" id="KW-1185">Reference proteome</keyword>
<dbReference type="Proteomes" id="UP000198263">
    <property type="component" value="Unassembled WGS sequence"/>
</dbReference>
<dbReference type="AlphaFoldDB" id="A0A658QSU6"/>
<gene>
    <name evidence="4" type="ORF">AWB72_01050</name>
</gene>
<dbReference type="PANTHER" id="PTHR11941:SF133">
    <property type="entry name" value="1,2-EPOXYPHENYLACETYL-COA ISOMERASE"/>
    <property type="match status" value="1"/>
</dbReference>
<organism evidence="4 5">
    <name type="scientific">Caballeronia concitans</name>
    <dbReference type="NCBI Taxonomy" id="1777133"/>
    <lineage>
        <taxon>Bacteria</taxon>
        <taxon>Pseudomonadati</taxon>
        <taxon>Pseudomonadota</taxon>
        <taxon>Betaproteobacteria</taxon>
        <taxon>Burkholderiales</taxon>
        <taxon>Burkholderiaceae</taxon>
        <taxon>Caballeronia</taxon>
    </lineage>
</organism>
<dbReference type="Gene3D" id="3.90.226.10">
    <property type="entry name" value="2-enoyl-CoA Hydratase, Chain A, domain 1"/>
    <property type="match status" value="1"/>
</dbReference>
<keyword evidence="2" id="KW-0456">Lyase</keyword>
<sequence length="278" mass="30482">MDTSLIPLRDSQLVITRGIAEFTHQRPDIRNAFSEALRLDYADMLDIVEKDRAIRVLIVTGSGGSFCAGGDLKALKALHEHADPSTRSADAMSRRVQDMHTWLRRLRHLDIPVIAAVDGPAAGAGFSLALAADFVLASTRAFFCMSFARIGLIPDLGALYELPRMVGMALAKELTFTARRLTVEEALRHRIVHSVHAPESLLDETRRFARRLSAGPREATALAKRMLNTSFDVSYEAALEMECRAQGLAATTPWHAEAVAAFLAGEPARFDWERSGGA</sequence>
<dbReference type="CDD" id="cd06558">
    <property type="entry name" value="crotonase-like"/>
    <property type="match status" value="1"/>
</dbReference>
<accession>A0A658QSU6</accession>
<dbReference type="InterPro" id="IPR018376">
    <property type="entry name" value="Enoyl-CoA_hyd/isom_CS"/>
</dbReference>
<evidence type="ECO:0000313" key="5">
    <source>
        <dbReference type="Proteomes" id="UP000198263"/>
    </source>
</evidence>
<dbReference type="Gene3D" id="1.10.12.10">
    <property type="entry name" value="Lyase 2-enoyl-coa Hydratase, Chain A, domain 2"/>
    <property type="match status" value="1"/>
</dbReference>
<dbReference type="SUPFAM" id="SSF52096">
    <property type="entry name" value="ClpP/crotonase"/>
    <property type="match status" value="1"/>
</dbReference>
<dbReference type="EMBL" id="FCNV02000001">
    <property type="protein sequence ID" value="SAL17165.1"/>
    <property type="molecule type" value="Genomic_DNA"/>
</dbReference>
<dbReference type="PANTHER" id="PTHR11941">
    <property type="entry name" value="ENOYL-COA HYDRATASE-RELATED"/>
    <property type="match status" value="1"/>
</dbReference>
<evidence type="ECO:0000256" key="3">
    <source>
        <dbReference type="RuleBase" id="RU003707"/>
    </source>
</evidence>
<dbReference type="InterPro" id="IPR001753">
    <property type="entry name" value="Enoyl-CoA_hydra/iso"/>
</dbReference>
<evidence type="ECO:0000256" key="2">
    <source>
        <dbReference type="ARBA" id="ARBA00023239"/>
    </source>
</evidence>
<dbReference type="PROSITE" id="PS00166">
    <property type="entry name" value="ENOYL_COA_HYDRATASE"/>
    <property type="match status" value="1"/>
</dbReference>
<dbReference type="Pfam" id="PF00378">
    <property type="entry name" value="ECH_1"/>
    <property type="match status" value="1"/>
</dbReference>
<proteinExistence type="inferred from homology"/>
<dbReference type="GO" id="GO:0016829">
    <property type="term" value="F:lyase activity"/>
    <property type="evidence" value="ECO:0007669"/>
    <property type="project" value="UniProtKB-KW"/>
</dbReference>
<evidence type="ECO:0000256" key="1">
    <source>
        <dbReference type="ARBA" id="ARBA00005254"/>
    </source>
</evidence>
<dbReference type="GO" id="GO:0006635">
    <property type="term" value="P:fatty acid beta-oxidation"/>
    <property type="evidence" value="ECO:0007669"/>
    <property type="project" value="TreeGrafter"/>
</dbReference>